<accession>A0ABQ1HZQ8</accession>
<protein>
    <recommendedName>
        <fullName evidence="4">VOC domain-containing protein</fullName>
    </recommendedName>
</protein>
<evidence type="ECO:0000259" key="4">
    <source>
        <dbReference type="PROSITE" id="PS51819"/>
    </source>
</evidence>
<evidence type="ECO:0000256" key="3">
    <source>
        <dbReference type="ARBA" id="ARBA00023295"/>
    </source>
</evidence>
<dbReference type="InterPro" id="IPR001910">
    <property type="entry name" value="Inosine/uridine_hydrolase_dom"/>
</dbReference>
<dbReference type="PANTHER" id="PTHR12304:SF4">
    <property type="entry name" value="URIDINE NUCLEOSIDASE"/>
    <property type="match status" value="1"/>
</dbReference>
<dbReference type="EMBL" id="BMDY01000007">
    <property type="protein sequence ID" value="GGB02044.1"/>
    <property type="molecule type" value="Genomic_DNA"/>
</dbReference>
<keyword evidence="1" id="KW-0479">Metal-binding</keyword>
<evidence type="ECO:0000256" key="2">
    <source>
        <dbReference type="ARBA" id="ARBA00022801"/>
    </source>
</evidence>
<evidence type="ECO:0000313" key="6">
    <source>
        <dbReference type="Proteomes" id="UP000651977"/>
    </source>
</evidence>
<keyword evidence="2" id="KW-0378">Hydrolase</keyword>
<dbReference type="InterPro" id="IPR004360">
    <property type="entry name" value="Glyas_Fos-R_dOase_dom"/>
</dbReference>
<evidence type="ECO:0000256" key="1">
    <source>
        <dbReference type="ARBA" id="ARBA00022723"/>
    </source>
</evidence>
<dbReference type="Pfam" id="PF00903">
    <property type="entry name" value="Glyoxalase"/>
    <property type="match status" value="1"/>
</dbReference>
<proteinExistence type="predicted"/>
<sequence length="488" mass="54437">MSEMRKQKRVWIDTDITLGRKNSLVSYCDVDDGYAIAALLRSVEVDVVGISSTLGNTNDIAVSTQVAKDFIARFGPNSVVVNQGASTPFEQQDGQALPKGVSAMAEALAAGPLWILGIGAATNIALLAKHYPQLLGNIEKVVLLAGRTSIDQHFISGHHQPKPFRDLNFEADVVAYKYLLDSQLDICLVPYQACQPFWLTQHDLLGMLNGSSVARYLAEKSEPWLLEWEVVFGASGFNPFDLIAAAYLIDEQWFSSEHWQVEIVQGPSDTEKGKTKDYLICSDTVNSGRSVEYCTAISEQSKAVLLERIKSHDMQHFVLGMSHVNIIVDDISKATEFYQRTLGFVLAKDDQGQLMDYQGVTMSSFALDAGLSDGKVNVDVRFLHHPQAGLYLELMHYNYPQGKQQLPSQPKTYDLGGPRHIAMEVSNCNEVFNYLKKQPGVTMINTSNDYHPNKLDGFPITFFYWIDPYGVQWEMEEGRQMGLSRSIV</sequence>
<keyword evidence="6" id="KW-1185">Reference proteome</keyword>
<comment type="caution">
    <text evidence="5">The sequence shown here is derived from an EMBL/GenBank/DDBJ whole genome shotgun (WGS) entry which is preliminary data.</text>
</comment>
<organism evidence="5 6">
    <name type="scientific">Agarivorans gilvus</name>
    <dbReference type="NCBI Taxonomy" id="680279"/>
    <lineage>
        <taxon>Bacteria</taxon>
        <taxon>Pseudomonadati</taxon>
        <taxon>Pseudomonadota</taxon>
        <taxon>Gammaproteobacteria</taxon>
        <taxon>Alteromonadales</taxon>
        <taxon>Alteromonadaceae</taxon>
        <taxon>Agarivorans</taxon>
    </lineage>
</organism>
<feature type="domain" description="VOC" evidence="4">
    <location>
        <begin position="320"/>
        <end position="478"/>
    </location>
</feature>
<keyword evidence="3" id="KW-0326">Glycosidase</keyword>
<dbReference type="SUPFAM" id="SSF53590">
    <property type="entry name" value="Nucleoside hydrolase"/>
    <property type="match status" value="1"/>
</dbReference>
<dbReference type="InterPro" id="IPR036452">
    <property type="entry name" value="Ribo_hydro-like"/>
</dbReference>
<dbReference type="Gene3D" id="3.10.180.10">
    <property type="entry name" value="2,3-Dihydroxybiphenyl 1,2-Dioxygenase, domain 1"/>
    <property type="match status" value="1"/>
</dbReference>
<dbReference type="Gene3D" id="3.90.245.10">
    <property type="entry name" value="Ribonucleoside hydrolase-like"/>
    <property type="match status" value="1"/>
</dbReference>
<dbReference type="Pfam" id="PF01156">
    <property type="entry name" value="IU_nuc_hydro"/>
    <property type="match status" value="1"/>
</dbReference>
<dbReference type="PROSITE" id="PS51819">
    <property type="entry name" value="VOC"/>
    <property type="match status" value="1"/>
</dbReference>
<dbReference type="PANTHER" id="PTHR12304">
    <property type="entry name" value="INOSINE-URIDINE PREFERRING NUCLEOSIDE HYDROLASE"/>
    <property type="match status" value="1"/>
</dbReference>
<dbReference type="InterPro" id="IPR018146">
    <property type="entry name" value="Glyoxalase_1_CS"/>
</dbReference>
<name>A0ABQ1HZQ8_9ALTE</name>
<dbReference type="Proteomes" id="UP000651977">
    <property type="component" value="Unassembled WGS sequence"/>
</dbReference>
<dbReference type="InterPro" id="IPR023186">
    <property type="entry name" value="IUNH"/>
</dbReference>
<evidence type="ECO:0000313" key="5">
    <source>
        <dbReference type="EMBL" id="GGB02044.1"/>
    </source>
</evidence>
<reference evidence="6" key="1">
    <citation type="journal article" date="2019" name="Int. J. Syst. Evol. Microbiol.">
        <title>The Global Catalogue of Microorganisms (GCM) 10K type strain sequencing project: providing services to taxonomists for standard genome sequencing and annotation.</title>
        <authorList>
            <consortium name="The Broad Institute Genomics Platform"/>
            <consortium name="The Broad Institute Genome Sequencing Center for Infectious Disease"/>
            <person name="Wu L."/>
            <person name="Ma J."/>
        </authorList>
    </citation>
    <scope>NUCLEOTIDE SEQUENCE [LARGE SCALE GENOMIC DNA]</scope>
    <source>
        <strain evidence="6">CGMCC 1.10131</strain>
    </source>
</reference>
<dbReference type="PROSITE" id="PS00934">
    <property type="entry name" value="GLYOXALASE_I_1"/>
    <property type="match status" value="1"/>
</dbReference>
<dbReference type="SUPFAM" id="SSF54593">
    <property type="entry name" value="Glyoxalase/Bleomycin resistance protein/Dihydroxybiphenyl dioxygenase"/>
    <property type="match status" value="1"/>
</dbReference>
<dbReference type="InterPro" id="IPR037523">
    <property type="entry name" value="VOC_core"/>
</dbReference>
<dbReference type="InterPro" id="IPR029068">
    <property type="entry name" value="Glyas_Bleomycin-R_OHBP_Dase"/>
</dbReference>
<gene>
    <name evidence="5" type="ORF">GCM10007414_14100</name>
</gene>